<dbReference type="PANTHER" id="PTHR30061:SF50">
    <property type="entry name" value="MALTOSE_MALTODEXTRIN-BINDING PERIPLASMIC PROTEIN"/>
    <property type="match status" value="1"/>
</dbReference>
<evidence type="ECO:0000256" key="3">
    <source>
        <dbReference type="ARBA" id="ARBA00022729"/>
    </source>
</evidence>
<dbReference type="PATRIC" id="fig|1006576.9.peg.410"/>
<keyword evidence="3" id="KW-0732">Signal</keyword>
<dbReference type="Gene3D" id="3.40.190.10">
    <property type="entry name" value="Periplasmic binding protein-like II"/>
    <property type="match status" value="2"/>
</dbReference>
<dbReference type="PANTHER" id="PTHR30061">
    <property type="entry name" value="MALTOSE-BINDING PERIPLASMIC PROTEIN"/>
    <property type="match status" value="1"/>
</dbReference>
<organism evidence="4 5">
    <name type="scientific">Defluviitoga tunisiensis</name>
    <dbReference type="NCBI Taxonomy" id="1006576"/>
    <lineage>
        <taxon>Bacteria</taxon>
        <taxon>Thermotogati</taxon>
        <taxon>Thermotogota</taxon>
        <taxon>Thermotogae</taxon>
        <taxon>Petrotogales</taxon>
        <taxon>Petrotogaceae</taxon>
        <taxon>Defluviitoga</taxon>
    </lineage>
</organism>
<dbReference type="EMBL" id="LN824141">
    <property type="protein sequence ID" value="CEP77742.1"/>
    <property type="molecule type" value="Genomic_DNA"/>
</dbReference>
<dbReference type="STRING" id="1006576.DTL3_0416"/>
<dbReference type="InterPro" id="IPR006059">
    <property type="entry name" value="SBP"/>
</dbReference>
<dbReference type="SUPFAM" id="SSF53850">
    <property type="entry name" value="Periplasmic binding protein-like II"/>
    <property type="match status" value="1"/>
</dbReference>
<dbReference type="RefSeq" id="WP_052670273.1">
    <property type="nucleotide sequence ID" value="NZ_LN824141.1"/>
</dbReference>
<dbReference type="HOGENOM" id="CLU_031285_10_1_0"/>
<reference evidence="5" key="1">
    <citation type="submission" date="2014-11" db="EMBL/GenBank/DDBJ databases">
        <authorList>
            <person name="Wibberg D."/>
        </authorList>
    </citation>
    <scope>NUCLEOTIDE SEQUENCE [LARGE SCALE GENOMIC DNA]</scope>
    <source>
        <strain evidence="5">L3</strain>
    </source>
</reference>
<protein>
    <submittedName>
        <fullName evidence="4">Periplasmic-binding component of ABC transport systems specific for trehalose/maltose and similar oligosaccharides</fullName>
    </submittedName>
</protein>
<dbReference type="GO" id="GO:0015768">
    <property type="term" value="P:maltose transport"/>
    <property type="evidence" value="ECO:0007669"/>
    <property type="project" value="TreeGrafter"/>
</dbReference>
<evidence type="ECO:0000313" key="5">
    <source>
        <dbReference type="Proteomes" id="UP000032809"/>
    </source>
</evidence>
<sequence>MFFGKKRNFRRVTKAFSLIVLFIFCSYILLGETVTLEIWGYFTQGVHGIYDTVERWNNTHGDVKVKYTYIPYENLNPQITRAVLSGNVPDIVYVEIASHASFASMGAFEDITSKVKSEEVVEKTNQIFEGPLASVTFNNKIYGLPDNSNTLVLFYNKDMFKRAGLDPNNPPATWEELEIAASKISALGKEIYGMIFTAFKSEEGTFQILPFIQMAGADYDSLDTPEAAEAIKFLTNFIKNGWAPSDVLNITQTESFDFFTAQRVGMALNGPWMFDALNDVNFDWGITLLPVNNKKNIRASALGGENVAIMAGSDHKEESWEFLKWLYYDDNNYVQHLKDGNRLPSRGGLMEFNPEWQNFPMNVVLEQLEFAKARGPHPQWPQISNYIQIAFQKAFSGQASPEQALKEAANNIKKLL</sequence>
<evidence type="ECO:0000313" key="4">
    <source>
        <dbReference type="EMBL" id="CEP77742.1"/>
    </source>
</evidence>
<keyword evidence="5" id="KW-1185">Reference proteome</keyword>
<dbReference type="GO" id="GO:0055052">
    <property type="term" value="C:ATP-binding cassette (ABC) transporter complex, substrate-binding subunit-containing"/>
    <property type="evidence" value="ECO:0007669"/>
    <property type="project" value="TreeGrafter"/>
</dbReference>
<comment type="similarity">
    <text evidence="1">Belongs to the bacterial solute-binding protein 1 family.</text>
</comment>
<evidence type="ECO:0000256" key="1">
    <source>
        <dbReference type="ARBA" id="ARBA00008520"/>
    </source>
</evidence>
<accession>A0A0C7NPB9</accession>
<dbReference type="KEGG" id="dtn:DTL3_0416"/>
<proteinExistence type="inferred from homology"/>
<gene>
    <name evidence="4" type="ORF">DTL3_0416</name>
</gene>
<dbReference type="Pfam" id="PF01547">
    <property type="entry name" value="SBP_bac_1"/>
    <property type="match status" value="1"/>
</dbReference>
<dbReference type="GO" id="GO:0042956">
    <property type="term" value="P:maltodextrin transmembrane transport"/>
    <property type="evidence" value="ECO:0007669"/>
    <property type="project" value="TreeGrafter"/>
</dbReference>
<dbReference type="OrthoDB" id="9772007at2"/>
<keyword evidence="2" id="KW-0813">Transport</keyword>
<evidence type="ECO:0000256" key="2">
    <source>
        <dbReference type="ARBA" id="ARBA00022448"/>
    </source>
</evidence>
<name>A0A0C7NPB9_DEFTU</name>
<dbReference type="Proteomes" id="UP000032809">
    <property type="component" value="Chromosome I"/>
</dbReference>
<dbReference type="AlphaFoldDB" id="A0A0C7NPB9"/>
<dbReference type="GO" id="GO:1901982">
    <property type="term" value="F:maltose binding"/>
    <property type="evidence" value="ECO:0007669"/>
    <property type="project" value="TreeGrafter"/>
</dbReference>
<dbReference type="CDD" id="cd13585">
    <property type="entry name" value="PBP2_TMBP_like"/>
    <property type="match status" value="1"/>
</dbReference>